<dbReference type="Gene3D" id="3.40.630.30">
    <property type="match status" value="1"/>
</dbReference>
<dbReference type="SUPFAM" id="SSF55729">
    <property type="entry name" value="Acyl-CoA N-acyltransferases (Nat)"/>
    <property type="match status" value="1"/>
</dbReference>
<sequence length="126" mass="14667">MLNRYFESRASSKDFFAGIYIRASSDMIGVLKGQLCCDGDLSAWINSIIIDPDFQRRGYGSKTVNLLIRHIKESCSVKRVYLSVAEENTKGMLFWKRQSFKTLKRINRDYGYKNKCNTILIMYKDI</sequence>
<dbReference type="STRING" id="1294263.JCM21531_222"/>
<dbReference type="PROSITE" id="PS51186">
    <property type="entry name" value="GNAT"/>
    <property type="match status" value="1"/>
</dbReference>
<feature type="domain" description="N-acetyltransferase" evidence="1">
    <location>
        <begin position="1"/>
        <end position="126"/>
    </location>
</feature>
<dbReference type="GO" id="GO:0016747">
    <property type="term" value="F:acyltransferase activity, transferring groups other than amino-acyl groups"/>
    <property type="evidence" value="ECO:0007669"/>
    <property type="project" value="InterPro"/>
</dbReference>
<evidence type="ECO:0000313" key="2">
    <source>
        <dbReference type="EMBL" id="GAE86890.1"/>
    </source>
</evidence>
<proteinExistence type="predicted"/>
<protein>
    <submittedName>
        <fullName evidence="2">N-acetyltransferase</fullName>
    </submittedName>
</protein>
<accession>W4V072</accession>
<comment type="caution">
    <text evidence="2">The sequence shown here is derived from an EMBL/GenBank/DDBJ whole genome shotgun (WGS) entry which is preliminary data.</text>
</comment>
<keyword evidence="3" id="KW-1185">Reference proteome</keyword>
<evidence type="ECO:0000259" key="1">
    <source>
        <dbReference type="PROSITE" id="PS51186"/>
    </source>
</evidence>
<dbReference type="Pfam" id="PF00583">
    <property type="entry name" value="Acetyltransf_1"/>
    <property type="match status" value="1"/>
</dbReference>
<organism evidence="2 3">
    <name type="scientific">Acetivibrio straminisolvens JCM 21531</name>
    <dbReference type="NCBI Taxonomy" id="1294263"/>
    <lineage>
        <taxon>Bacteria</taxon>
        <taxon>Bacillati</taxon>
        <taxon>Bacillota</taxon>
        <taxon>Clostridia</taxon>
        <taxon>Eubacteriales</taxon>
        <taxon>Oscillospiraceae</taxon>
        <taxon>Acetivibrio</taxon>
    </lineage>
</organism>
<gene>
    <name evidence="2" type="ORF">JCM21531_222</name>
</gene>
<dbReference type="Proteomes" id="UP000019109">
    <property type="component" value="Unassembled WGS sequence"/>
</dbReference>
<dbReference type="RefSeq" id="WP_243466989.1">
    <property type="nucleotide sequence ID" value="NZ_BAVR01000002.1"/>
</dbReference>
<dbReference type="InterPro" id="IPR000182">
    <property type="entry name" value="GNAT_dom"/>
</dbReference>
<evidence type="ECO:0000313" key="3">
    <source>
        <dbReference type="Proteomes" id="UP000019109"/>
    </source>
</evidence>
<dbReference type="CDD" id="cd04301">
    <property type="entry name" value="NAT_SF"/>
    <property type="match status" value="1"/>
</dbReference>
<keyword evidence="2" id="KW-0808">Transferase</keyword>
<dbReference type="AlphaFoldDB" id="W4V072"/>
<dbReference type="EMBL" id="BAVR01000002">
    <property type="protein sequence ID" value="GAE86890.1"/>
    <property type="molecule type" value="Genomic_DNA"/>
</dbReference>
<name>W4V072_9FIRM</name>
<dbReference type="InterPro" id="IPR016181">
    <property type="entry name" value="Acyl_CoA_acyltransferase"/>
</dbReference>
<reference evidence="2" key="1">
    <citation type="journal article" date="2014" name="Genome Announc.">
        <title>Draft Genome Sequence of Clostridium straminisolvens Strain JCM 21531T, Isolated from a Cellulose-Degrading Bacterial Community.</title>
        <authorList>
            <person name="Yuki M."/>
            <person name="Oshima K."/>
            <person name="Suda W."/>
            <person name="Sakamoto M."/>
            <person name="Kitamura K."/>
            <person name="Iida T."/>
            <person name="Hattori M."/>
            <person name="Ohkuma M."/>
        </authorList>
    </citation>
    <scope>NUCLEOTIDE SEQUENCE [LARGE SCALE GENOMIC DNA]</scope>
    <source>
        <strain evidence="2">JCM 21531</strain>
    </source>
</reference>